<proteinExistence type="predicted"/>
<gene>
    <name evidence="1" type="ORF">PsorP6_014393</name>
</gene>
<evidence type="ECO:0000313" key="1">
    <source>
        <dbReference type="EMBL" id="KAI9905414.1"/>
    </source>
</evidence>
<sequence length="73" mass="8617">MMLDTSKDPMKVIYDADQNQAPSFHKLRRSGTIIAVWNDDLHYYDQFNPIILRDEILTKVEVIVGTYTYFMDD</sequence>
<protein>
    <submittedName>
        <fullName evidence="1">Uncharacterized protein</fullName>
    </submittedName>
</protein>
<name>A0ACC0VG23_9STRA</name>
<keyword evidence="2" id="KW-1185">Reference proteome</keyword>
<evidence type="ECO:0000313" key="2">
    <source>
        <dbReference type="Proteomes" id="UP001163321"/>
    </source>
</evidence>
<dbReference type="Proteomes" id="UP001163321">
    <property type="component" value="Chromosome 9"/>
</dbReference>
<comment type="caution">
    <text evidence="1">The sequence shown here is derived from an EMBL/GenBank/DDBJ whole genome shotgun (WGS) entry which is preliminary data.</text>
</comment>
<accession>A0ACC0VG23</accession>
<reference evidence="1 2" key="1">
    <citation type="journal article" date="2022" name="bioRxiv">
        <title>The genome of the oomycete Peronosclerospora sorghi, a cosmopolitan pathogen of maize and sorghum, is inflated with dispersed pseudogenes.</title>
        <authorList>
            <person name="Fletcher K."/>
            <person name="Martin F."/>
            <person name="Isakeit T."/>
            <person name="Cavanaugh K."/>
            <person name="Magill C."/>
            <person name="Michelmore R."/>
        </authorList>
    </citation>
    <scope>NUCLEOTIDE SEQUENCE [LARGE SCALE GENOMIC DNA]</scope>
    <source>
        <strain evidence="1">P6</strain>
    </source>
</reference>
<organism evidence="1 2">
    <name type="scientific">Peronosclerospora sorghi</name>
    <dbReference type="NCBI Taxonomy" id="230839"/>
    <lineage>
        <taxon>Eukaryota</taxon>
        <taxon>Sar</taxon>
        <taxon>Stramenopiles</taxon>
        <taxon>Oomycota</taxon>
        <taxon>Peronosporomycetes</taxon>
        <taxon>Peronosporales</taxon>
        <taxon>Peronosporaceae</taxon>
        <taxon>Peronosclerospora</taxon>
    </lineage>
</organism>
<dbReference type="EMBL" id="CM047588">
    <property type="protein sequence ID" value="KAI9905414.1"/>
    <property type="molecule type" value="Genomic_DNA"/>
</dbReference>